<feature type="transmembrane region" description="Helical" evidence="15">
    <location>
        <begin position="121"/>
        <end position="138"/>
    </location>
</feature>
<evidence type="ECO:0000256" key="14">
    <source>
        <dbReference type="ARBA" id="ARBA00033115"/>
    </source>
</evidence>
<evidence type="ECO:0000256" key="1">
    <source>
        <dbReference type="ARBA" id="ARBA00004651"/>
    </source>
</evidence>
<evidence type="ECO:0000256" key="5">
    <source>
        <dbReference type="ARBA" id="ARBA00022692"/>
    </source>
</evidence>
<dbReference type="Proteomes" id="UP001108240">
    <property type="component" value="Unplaced"/>
</dbReference>
<dbReference type="GeneTree" id="ENSGT00940000154272"/>
<feature type="transmembrane region" description="Helical" evidence="15">
    <location>
        <begin position="70"/>
        <end position="92"/>
    </location>
</feature>
<dbReference type="PANTHER" id="PTHR24229">
    <property type="entry name" value="NEUROPEPTIDES RECEPTOR"/>
    <property type="match status" value="1"/>
</dbReference>
<evidence type="ECO:0000256" key="4">
    <source>
        <dbReference type="ARBA" id="ARBA00022475"/>
    </source>
</evidence>
<accession>A0A8C1D6M3</accession>
<reference evidence="17" key="2">
    <citation type="submission" date="2025-09" db="UniProtKB">
        <authorList>
            <consortium name="Ensembl"/>
        </authorList>
    </citation>
    <scope>IDENTIFICATION</scope>
</reference>
<dbReference type="GO" id="GO:0030273">
    <property type="term" value="F:melanin-concentrating hormone receptor activity"/>
    <property type="evidence" value="ECO:0007669"/>
    <property type="project" value="InterPro"/>
</dbReference>
<evidence type="ECO:0000256" key="3">
    <source>
        <dbReference type="ARBA" id="ARBA00022022"/>
    </source>
</evidence>
<dbReference type="SUPFAM" id="SSF81321">
    <property type="entry name" value="Family A G protein-coupled receptor-like"/>
    <property type="match status" value="1"/>
</dbReference>
<organism evidence="17 18">
    <name type="scientific">Cyprinus carpio carpio</name>
    <dbReference type="NCBI Taxonomy" id="630221"/>
    <lineage>
        <taxon>Eukaryota</taxon>
        <taxon>Metazoa</taxon>
        <taxon>Chordata</taxon>
        <taxon>Craniata</taxon>
        <taxon>Vertebrata</taxon>
        <taxon>Euteleostomi</taxon>
        <taxon>Actinopterygii</taxon>
        <taxon>Neopterygii</taxon>
        <taxon>Teleostei</taxon>
        <taxon>Ostariophysi</taxon>
        <taxon>Cypriniformes</taxon>
        <taxon>Cyprinidae</taxon>
        <taxon>Cyprininae</taxon>
        <taxon>Cyprinus</taxon>
    </lineage>
</organism>
<dbReference type="OMA" id="AAMCKVI"/>
<keyword evidence="4" id="KW-1003">Cell membrane</keyword>
<feature type="transmembrane region" description="Helical" evidence="15">
    <location>
        <begin position="202"/>
        <end position="224"/>
    </location>
</feature>
<evidence type="ECO:0000256" key="7">
    <source>
        <dbReference type="ARBA" id="ARBA00023040"/>
    </source>
</evidence>
<evidence type="ECO:0000256" key="13">
    <source>
        <dbReference type="ARBA" id="ARBA00032830"/>
    </source>
</evidence>
<dbReference type="GO" id="GO:0043005">
    <property type="term" value="C:neuron projection"/>
    <property type="evidence" value="ECO:0007669"/>
    <property type="project" value="TreeGrafter"/>
</dbReference>
<dbReference type="PRINTS" id="PR01783">
    <property type="entry name" value="MCHRECEPTOR"/>
</dbReference>
<dbReference type="PRINTS" id="PR01507">
    <property type="entry name" value="MCH1RECEPTOR"/>
</dbReference>
<evidence type="ECO:0000256" key="2">
    <source>
        <dbReference type="ARBA" id="ARBA00011509"/>
    </source>
</evidence>
<keyword evidence="7" id="KW-0297">G-protein coupled receptor</keyword>
<keyword evidence="12" id="KW-0807">Transducer</keyword>
<dbReference type="PRINTS" id="PR00237">
    <property type="entry name" value="GPCRRHODOPSN"/>
</dbReference>
<evidence type="ECO:0000256" key="6">
    <source>
        <dbReference type="ARBA" id="ARBA00022989"/>
    </source>
</evidence>
<dbReference type="Ensembl" id="ENSCCRT00000062893.2">
    <property type="protein sequence ID" value="ENSCCRP00000058025.2"/>
    <property type="gene ID" value="ENSCCRG00000031121.2"/>
</dbReference>
<feature type="domain" description="G-protein coupled receptors family 1 profile" evidence="16">
    <location>
        <begin position="49"/>
        <end position="303"/>
    </location>
</feature>
<dbReference type="InterPro" id="IPR000276">
    <property type="entry name" value="GPCR_Rhodpsn"/>
</dbReference>
<dbReference type="InterPro" id="IPR008361">
    <property type="entry name" value="MCH_rcpt"/>
</dbReference>
<dbReference type="Gene3D" id="1.20.1070.10">
    <property type="entry name" value="Rhodopsin 7-helix transmembrane proteins"/>
    <property type="match status" value="1"/>
</dbReference>
<keyword evidence="5 15" id="KW-0812">Transmembrane</keyword>
<evidence type="ECO:0000256" key="12">
    <source>
        <dbReference type="ARBA" id="ARBA00023224"/>
    </source>
</evidence>
<dbReference type="PROSITE" id="PS50262">
    <property type="entry name" value="G_PROTEIN_RECEP_F1_2"/>
    <property type="match status" value="1"/>
</dbReference>
<keyword evidence="8 15" id="KW-0472">Membrane</keyword>
<evidence type="ECO:0000256" key="15">
    <source>
        <dbReference type="SAM" id="Phobius"/>
    </source>
</evidence>
<keyword evidence="18" id="KW-1185">Reference proteome</keyword>
<dbReference type="InterPro" id="IPR017452">
    <property type="entry name" value="GPCR_Rhodpsn_7TM"/>
</dbReference>
<name>A0A8C1D6M3_CYPCA</name>
<feature type="transmembrane region" description="Helical" evidence="15">
    <location>
        <begin position="282"/>
        <end position="306"/>
    </location>
</feature>
<proteinExistence type="predicted"/>
<keyword evidence="10" id="KW-0675">Receptor</keyword>
<evidence type="ECO:0000256" key="11">
    <source>
        <dbReference type="ARBA" id="ARBA00023180"/>
    </source>
</evidence>
<evidence type="ECO:0000256" key="10">
    <source>
        <dbReference type="ARBA" id="ARBA00023170"/>
    </source>
</evidence>
<dbReference type="GO" id="GO:0042923">
    <property type="term" value="F:neuropeptide binding"/>
    <property type="evidence" value="ECO:0007669"/>
    <property type="project" value="TreeGrafter"/>
</dbReference>
<dbReference type="GO" id="GO:0007218">
    <property type="term" value="P:neuropeptide signaling pathway"/>
    <property type="evidence" value="ECO:0007669"/>
    <property type="project" value="InterPro"/>
</dbReference>
<evidence type="ECO:0000256" key="8">
    <source>
        <dbReference type="ARBA" id="ARBA00023136"/>
    </source>
</evidence>
<feature type="transmembrane region" description="Helical" evidence="15">
    <location>
        <begin position="150"/>
        <end position="172"/>
    </location>
</feature>
<dbReference type="GO" id="GO:0005886">
    <property type="term" value="C:plasma membrane"/>
    <property type="evidence" value="ECO:0007669"/>
    <property type="project" value="UniProtKB-SubCell"/>
</dbReference>
<dbReference type="FunFam" id="1.20.1070.10:FF:000115">
    <property type="entry name" value="Melanin-concentrating hormone receptor 1"/>
    <property type="match status" value="1"/>
</dbReference>
<evidence type="ECO:0000313" key="17">
    <source>
        <dbReference type="Ensembl" id="ENSCCRP00000058025.2"/>
    </source>
</evidence>
<evidence type="ECO:0000256" key="9">
    <source>
        <dbReference type="ARBA" id="ARBA00023157"/>
    </source>
</evidence>
<dbReference type="PANTHER" id="PTHR24229:SF90">
    <property type="entry name" value="MELANIN-CONCENTRATING HORMONE RECEPTOR 1"/>
    <property type="match status" value="1"/>
</dbReference>
<dbReference type="AlphaFoldDB" id="A0A8C1D6M3"/>
<keyword evidence="6 15" id="KW-1133">Transmembrane helix</keyword>
<comment type="subunit">
    <text evidence="2">Interacts with NCDN.</text>
</comment>
<dbReference type="Pfam" id="PF00001">
    <property type="entry name" value="7tm_1"/>
    <property type="match status" value="1"/>
</dbReference>
<evidence type="ECO:0000259" key="16">
    <source>
        <dbReference type="PROSITE" id="PS50262"/>
    </source>
</evidence>
<keyword evidence="11" id="KW-0325">Glycoprotein</keyword>
<reference evidence="17" key="1">
    <citation type="submission" date="2025-08" db="UniProtKB">
        <authorList>
            <consortium name="Ensembl"/>
        </authorList>
    </citation>
    <scope>IDENTIFICATION</scope>
</reference>
<dbReference type="InterPro" id="IPR004047">
    <property type="entry name" value="MCHR1"/>
</dbReference>
<feature type="transmembrane region" description="Helical" evidence="15">
    <location>
        <begin position="33"/>
        <end position="58"/>
    </location>
</feature>
<keyword evidence="9" id="KW-1015">Disulfide bond</keyword>
<comment type="subcellular location">
    <subcellularLocation>
        <location evidence="1">Cell membrane</location>
        <topology evidence="1">Multi-pass membrane protein</topology>
    </subcellularLocation>
</comment>
<evidence type="ECO:0000313" key="18">
    <source>
        <dbReference type="Proteomes" id="UP001108240"/>
    </source>
</evidence>
<sequence length="354" mass="39152">FSHISEASENSSLLLFNSSAHIPVTMGDQNGNAILPSIFGTICFLGIIGNSIVIYTIIKKTKCQAKQTVPDIFIFSLSIVDLLFLLGMPFLIHQLLGNGSWCFGAAMCKVISALDSNSQTVSTYILTVMTLDRYVATVHPFRFNHVRTTCVASGVVGMVWVLSLISITPVLMYTGLMPLHNGQVGCALLLPNPSINVCWFTIYQFVLAFALPLMIICVVFFKILKHMSTSVAPLPPRNQQVRTKSVTRMAVAICSAFFICWAPYYILQLVHLGIQKPSASFYYVYHVAISMGYANSCINPFLYIILSKTFKRQLIVAIQPAHNHFRVNPSSTEATVSLRLTADCQRHIPANTSE</sequence>
<protein>
    <recommendedName>
        <fullName evidence="3">Melanin-concentrating hormone receptor 1</fullName>
    </recommendedName>
    <alternativeName>
        <fullName evidence="14">G-protein coupled receptor 24</fullName>
    </alternativeName>
    <alternativeName>
        <fullName evidence="13">MCH-1R</fullName>
    </alternativeName>
</protein>
<feature type="transmembrane region" description="Helical" evidence="15">
    <location>
        <begin position="245"/>
        <end position="267"/>
    </location>
</feature>